<gene>
    <name evidence="1" type="ORF">HanXRQr2_Chr09g0375331</name>
</gene>
<protein>
    <submittedName>
        <fullName evidence="1">Uncharacterized protein</fullName>
    </submittedName>
</protein>
<proteinExistence type="predicted"/>
<evidence type="ECO:0000313" key="1">
    <source>
        <dbReference type="EMBL" id="KAF5789785.1"/>
    </source>
</evidence>
<accession>A0A9K3N7L6</accession>
<comment type="caution">
    <text evidence="1">The sequence shown here is derived from an EMBL/GenBank/DDBJ whole genome shotgun (WGS) entry which is preliminary data.</text>
</comment>
<keyword evidence="2" id="KW-1185">Reference proteome</keyword>
<sequence length="47" mass="5370">MIPYYLTKPAKLGCPFVLFAELESTMRGVLHTTINLELFLKISRTVL</sequence>
<dbReference type="EMBL" id="MNCJ02000324">
    <property type="protein sequence ID" value="KAF5789785.1"/>
    <property type="molecule type" value="Genomic_DNA"/>
</dbReference>
<name>A0A9K3N7L6_HELAN</name>
<evidence type="ECO:0000313" key="2">
    <source>
        <dbReference type="Proteomes" id="UP000215914"/>
    </source>
</evidence>
<dbReference type="Proteomes" id="UP000215914">
    <property type="component" value="Unassembled WGS sequence"/>
</dbReference>
<reference evidence="1" key="1">
    <citation type="journal article" date="2017" name="Nature">
        <title>The sunflower genome provides insights into oil metabolism, flowering and Asterid evolution.</title>
        <authorList>
            <person name="Badouin H."/>
            <person name="Gouzy J."/>
            <person name="Grassa C.J."/>
            <person name="Murat F."/>
            <person name="Staton S.E."/>
            <person name="Cottret L."/>
            <person name="Lelandais-Briere C."/>
            <person name="Owens G.L."/>
            <person name="Carrere S."/>
            <person name="Mayjonade B."/>
            <person name="Legrand L."/>
            <person name="Gill N."/>
            <person name="Kane N.C."/>
            <person name="Bowers J.E."/>
            <person name="Hubner S."/>
            <person name="Bellec A."/>
            <person name="Berard A."/>
            <person name="Berges H."/>
            <person name="Blanchet N."/>
            <person name="Boniface M.C."/>
            <person name="Brunel D."/>
            <person name="Catrice O."/>
            <person name="Chaidir N."/>
            <person name="Claudel C."/>
            <person name="Donnadieu C."/>
            <person name="Faraut T."/>
            <person name="Fievet G."/>
            <person name="Helmstetter N."/>
            <person name="King M."/>
            <person name="Knapp S.J."/>
            <person name="Lai Z."/>
            <person name="Le Paslier M.C."/>
            <person name="Lippi Y."/>
            <person name="Lorenzon L."/>
            <person name="Mandel J.R."/>
            <person name="Marage G."/>
            <person name="Marchand G."/>
            <person name="Marquand E."/>
            <person name="Bret-Mestries E."/>
            <person name="Morien E."/>
            <person name="Nambeesan S."/>
            <person name="Nguyen T."/>
            <person name="Pegot-Espagnet P."/>
            <person name="Pouilly N."/>
            <person name="Raftis F."/>
            <person name="Sallet E."/>
            <person name="Schiex T."/>
            <person name="Thomas J."/>
            <person name="Vandecasteele C."/>
            <person name="Vares D."/>
            <person name="Vear F."/>
            <person name="Vautrin S."/>
            <person name="Crespi M."/>
            <person name="Mangin B."/>
            <person name="Burke J.M."/>
            <person name="Salse J."/>
            <person name="Munos S."/>
            <person name="Vincourt P."/>
            <person name="Rieseberg L.H."/>
            <person name="Langlade N.B."/>
        </authorList>
    </citation>
    <scope>NUCLEOTIDE SEQUENCE</scope>
    <source>
        <tissue evidence="1">Leaves</tissue>
    </source>
</reference>
<dbReference type="AlphaFoldDB" id="A0A9K3N7L6"/>
<reference evidence="1" key="2">
    <citation type="submission" date="2020-06" db="EMBL/GenBank/DDBJ databases">
        <title>Helianthus annuus Genome sequencing and assembly Release 2.</title>
        <authorList>
            <person name="Gouzy J."/>
            <person name="Langlade N."/>
            <person name="Munos S."/>
        </authorList>
    </citation>
    <scope>NUCLEOTIDE SEQUENCE</scope>
    <source>
        <tissue evidence="1">Leaves</tissue>
    </source>
</reference>
<dbReference type="Gramene" id="mRNA:HanXRQr2_Chr09g0375331">
    <property type="protein sequence ID" value="mRNA:HanXRQr2_Chr09g0375331"/>
    <property type="gene ID" value="HanXRQr2_Chr09g0375331"/>
</dbReference>
<organism evidence="1 2">
    <name type="scientific">Helianthus annuus</name>
    <name type="common">Common sunflower</name>
    <dbReference type="NCBI Taxonomy" id="4232"/>
    <lineage>
        <taxon>Eukaryota</taxon>
        <taxon>Viridiplantae</taxon>
        <taxon>Streptophyta</taxon>
        <taxon>Embryophyta</taxon>
        <taxon>Tracheophyta</taxon>
        <taxon>Spermatophyta</taxon>
        <taxon>Magnoliopsida</taxon>
        <taxon>eudicotyledons</taxon>
        <taxon>Gunneridae</taxon>
        <taxon>Pentapetalae</taxon>
        <taxon>asterids</taxon>
        <taxon>campanulids</taxon>
        <taxon>Asterales</taxon>
        <taxon>Asteraceae</taxon>
        <taxon>Asteroideae</taxon>
        <taxon>Heliantheae alliance</taxon>
        <taxon>Heliantheae</taxon>
        <taxon>Helianthus</taxon>
    </lineage>
</organism>